<evidence type="ECO:0000259" key="1">
    <source>
        <dbReference type="PROSITE" id="PS50878"/>
    </source>
</evidence>
<feature type="domain" description="Reverse transcriptase" evidence="1">
    <location>
        <begin position="330"/>
        <end position="578"/>
    </location>
</feature>
<accession>A0A819PC87</accession>
<organism evidence="2 3">
    <name type="scientific">Rotaria sordida</name>
    <dbReference type="NCBI Taxonomy" id="392033"/>
    <lineage>
        <taxon>Eukaryota</taxon>
        <taxon>Metazoa</taxon>
        <taxon>Spiralia</taxon>
        <taxon>Gnathifera</taxon>
        <taxon>Rotifera</taxon>
        <taxon>Eurotatoria</taxon>
        <taxon>Bdelloidea</taxon>
        <taxon>Philodinida</taxon>
        <taxon>Philodinidae</taxon>
        <taxon>Rotaria</taxon>
    </lineage>
</organism>
<sequence>MPPKIIDKVDFSFKIDESIISQDETQAMYNQMRQITKDFRVQAMKLYVQSAARENEILSNEIKGIIERFPQENDDGFDAEPGYAAFKQYHELREKRMKLEIEQSLYFLFEQRVEGETNNPEEEEIIAPTLIQEHQLLKWGPKFIFNDPKTAARRRITELATLKRKIEKCFLRKKVSPGRPVQLFIAELDVLLQTLHNISTTSKNLNKILVIENQMNQNDIIELLNSQASQSQALNGINGIKVKKKKNYGRLVKRLKHKFKLANVILQKSDKSKVFHLGKVEDYRKKSKEYMDKTQAYQCLGINDPLFELIQRTNKYLLDLRLAKWITQKQYELLSIKPNEVELAHLYYLPKAHKPGTPLRPIISGLKHPTIKISKFLDDLLRPLFDKMAQETTVTSGFELVKKLQKWSILNMNGNTIFCTIDVVDLYTMIPQVEGVLSLKKMLDYLKLKKVGGLRVETIIRLSRFVMQNNYFSYDGQFYHQIRGGVMGSPLTLTMANCYMFFFERQIVKQIKNSGGLYFRYIDDLFIVINWPARHLLKQIDKWKNFDENIKLNPNINSFATFLDLYMENRDDVLFTTVYQKPSYEPYYLPFNSIHPLHMKKNIPFTMLLRVIRYCSTFQTYLNEREKLRMALLFNKYPNKLIEEQFNNVLLKCNIDEPLTNSNYDKYRQKVIDSPMKQKAMIDYEAVMFIHFTYCSTMKTFPAKFHLLWNKYFEESPINERQIIKSSPLRTRTNISTTITILVLL</sequence>
<evidence type="ECO:0000313" key="3">
    <source>
        <dbReference type="Proteomes" id="UP000663836"/>
    </source>
</evidence>
<dbReference type="EMBL" id="CAJOBD010004717">
    <property type="protein sequence ID" value="CAF4005823.1"/>
    <property type="molecule type" value="Genomic_DNA"/>
</dbReference>
<dbReference type="PROSITE" id="PS50878">
    <property type="entry name" value="RT_POL"/>
    <property type="match status" value="1"/>
</dbReference>
<gene>
    <name evidence="2" type="ORF">JBS370_LOCUS26546</name>
</gene>
<protein>
    <recommendedName>
        <fullName evidence="1">Reverse transcriptase domain-containing protein</fullName>
    </recommendedName>
</protein>
<dbReference type="Proteomes" id="UP000663836">
    <property type="component" value="Unassembled WGS sequence"/>
</dbReference>
<dbReference type="InterPro" id="IPR000477">
    <property type="entry name" value="RT_dom"/>
</dbReference>
<comment type="caution">
    <text evidence="2">The sequence shown here is derived from an EMBL/GenBank/DDBJ whole genome shotgun (WGS) entry which is preliminary data.</text>
</comment>
<name>A0A819PC87_9BILA</name>
<evidence type="ECO:0000313" key="2">
    <source>
        <dbReference type="EMBL" id="CAF4005823.1"/>
    </source>
</evidence>
<dbReference type="AlphaFoldDB" id="A0A819PC87"/>
<proteinExistence type="predicted"/>
<reference evidence="2" key="1">
    <citation type="submission" date="2021-02" db="EMBL/GenBank/DDBJ databases">
        <authorList>
            <person name="Nowell W R."/>
        </authorList>
    </citation>
    <scope>NUCLEOTIDE SEQUENCE</scope>
</reference>
<dbReference type="PANTHER" id="PTHR21301">
    <property type="entry name" value="REVERSE TRANSCRIPTASE"/>
    <property type="match status" value="1"/>
</dbReference>
<dbReference type="PANTHER" id="PTHR21301:SF10">
    <property type="entry name" value="REVERSE TRANSCRIPTASE DOMAIN-CONTAINING PROTEIN"/>
    <property type="match status" value="1"/>
</dbReference>
<dbReference type="Pfam" id="PF26215">
    <property type="entry name" value="HTH_animal"/>
    <property type="match status" value="1"/>
</dbReference>
<dbReference type="InterPro" id="IPR058912">
    <property type="entry name" value="HTH_animal"/>
</dbReference>